<dbReference type="PROSITE" id="PS00973">
    <property type="entry name" value="USP_2"/>
    <property type="match status" value="1"/>
</dbReference>
<accession>A0A813TH46</accession>
<feature type="region of interest" description="Disordered" evidence="3">
    <location>
        <begin position="440"/>
        <end position="503"/>
    </location>
</feature>
<feature type="compositionally biased region" description="Basic and acidic residues" evidence="3">
    <location>
        <begin position="464"/>
        <end position="503"/>
    </location>
</feature>
<dbReference type="GO" id="GO:0004843">
    <property type="term" value="F:cysteine-type deubiquitinase activity"/>
    <property type="evidence" value="ECO:0007669"/>
    <property type="project" value="InterPro"/>
</dbReference>
<comment type="caution">
    <text evidence="5">The sequence shown here is derived from an EMBL/GenBank/DDBJ whole genome shotgun (WGS) entry which is preliminary data.</text>
</comment>
<dbReference type="CDD" id="cd18809">
    <property type="entry name" value="SF1_C_RecD"/>
    <property type="match status" value="1"/>
</dbReference>
<dbReference type="OrthoDB" id="10036850at2759"/>
<reference evidence="5" key="1">
    <citation type="submission" date="2021-02" db="EMBL/GenBank/DDBJ databases">
        <authorList>
            <person name="Nowell W R."/>
        </authorList>
    </citation>
    <scope>NUCLEOTIDE SEQUENCE</scope>
    <source>
        <strain evidence="5">Ploen Becks lab</strain>
    </source>
</reference>
<sequence>MSNLIRKAEFSIRGIPNQGLTCYLASAIVGLCSLNDFLEFLINYSHEKHGLMNKEKHNLFFRFVQLAESFSSKSNNEYQVQKFFDAFFSSSLSMVIYKRYHFHDSSEFIIDFLCYLDECLNDFHIRHSDPLKILSNENNYKLKSDTHSLIKNSFKLSIKRSQICTLDKTHSKSETDTLMQIFLFIENFETIEQCLDNYFSSTQIDQKINCVHCNEFRKIQICYKLELLSDNLMITFNRKKVSRDNQTKIMKFIRISKRLDFSKHYFCTENVFEDYFELKAIVFHAGNKIEDGHFTSLVRNKNTWKYFNDENEVFVNDMDNFIWKNRETFQIYLLIYSRSENNEFRDYLSEDVEMKKSITAESLMLVDSEAEDNCIREITDFTKCAIDSLFVKGPSSIKITKIHNIQNLKIGNKFESKQNKNITLKMNKEEKLQARKDYKKKWAKEKRMKDTDFKKRQNLISKESMQKKRCDDKKNKEEQLKNKIEHRERRKNEKYKREEQNRNTIEHRNHRATDPMWRQAEQEADTIHHRDHRQTNIEFKDCEQKRNTIEHRNHRATDPLWRQAEQEADTIQHRDHREQSPVWRAIEQERDTNAKRVKRQSLNYIIKVYEDGIVEGPTMICVCCGGTFFKRSVQKFTLNRDSPIFQKIFNVDMESDNGNFMICLTCNKYVQSKRPTIPQIALSNGLAFPVVDERLKILNDLEERLCSPRVAFIRIKDLQQWDHQKKMCGNVVNVPIDTQRTLEKLPRNFNESETIQIKFKRKIGFEQDYKYDQISPIKVIEAVKYLVKKPLFTKNGIHIENSWFEQFNSKQTVDFIIEEEDRQEYKSCRDISLIDDEECQTEELVFNNEEDEEEFDNIGPETMIVDVVQQTSIIAPGEGIAPQSIIGDQDAEELTFLKIYNGEQFRTTVAVKFGMRCKSEFRRFDRRCAENIEKIFYDYKKLVQKKINSAIELCMRKTNEIASMTVTDALNKDKINDLLVKNQAHLFLRTIRSSPQYWELKKMELNSMIRQLGCPTFFITFSPAEIDWPELICVLVKIKHRKVITRQEALGMRKDEKIDLVSKDPVTVARYFENRLMELLKYCHHLNGPFRDHPIYDYFWRVEFQKRGSPHIHMLTWNKGAPVYDSNKTGTDYQENVIECTNFIDKYTSCSYPISELVQENDYPERTVPIKSSRIAYQLHKKCKENCKIKNERDETYICKYGFPWPILLKTIIIEPMKKDDENFKIARKNYFKIKEKLVAIDKEVRSNQLFEITLDELLRQLDLTFDEYKQAFSSTIHITTVFHKRTCRDLRVNPYNSELFVRHRANMDIKFVVDAYGAAAYVSAYMLKSNRTMSRILKNVIDETQKGNWSVKDRLLRVASKFMNCSEISAQECVYTLLSMPVSRTSRENIYVNTFPSKERNVILKEDRLLELMNPESRNIFKGGLLTHYKNRPKTLKDTCLAEFAGMYEYFSNDRAKNSNDFTRVGLFADDDEHLDEDDNEGHFVNEELASPSTEDNTCIETQQSDDSSFNATILSSIDNCKEIETNNDALKTNKEKMIKLLNNDGYIKRRNKAKIIRFKRYSEKKDPKNYYRVELMLFVPWYNESKEVECDKPFDRFVEKKEIIARNRANFQSIIVEDFNLALESIEKQIEQETEKVIGDEAETQAYINDFLVTDEHGGEFRELFEKDYGFQCKIQDKPSCLQQFINEDKKSLKLPDRLDRGNYINHMCSLNREQQIYIANFLASLKAGQSFFHFINGKAGTGKSHLIKAIYQTLIRFFVPSESKWNSSKVFGVLGAYTGKAAFNIKGSTLHSLFHLTVRTRKNCQVSNEMLNIMRKKFKHLKLLIIDEVSMIGWDLFRRLNIRLQEIMGNKEYFGGVSMIVVGDFNQLPPVMDSMIFERKGQALTQNNSYTIDNLASVLQQGPEVNVLWVPFRLFVLGEIMRQRNDKSFTDALEVLGDLGVNGLTDIQIEMFNRQICRRDRIPDEALCLNYENEHVDEWNKEKLNRLSHDKSDLFCCENRAIDMASGTESYLAEAKNLAAICKQKKGLDETANLPNLVRFVVGCRYYVTNNMDISDGLVNGAVGILRKIVYTKKRQPDIDPLVKRVYLDFGDLEIGQAQRSSLRDKQVADKLSVREQREWTPLPFSEEIIDRAKSGKKYHIVRKQFSLVEAESITIHKSQGQTCPSVAVGLSDRLTRPLLYVAFSRATKLNDLYLYGSDSILKSMYRSNEWTEDRRISHAKKEAEKNRVQIEMNRLKSNSMMENRFKFLESQEDNHGNDLSILFCNIQSFSSNKKAISHDFGFKKADIILLAECHNVLVTREHAARTLQNSHKLIHFSSGTNEKSSCGQMCFVKNDKVELFKLLADNTNRNGLYDQGNQRRLCELSLFEYKKQKNKILLILSVYKHPEYQNKFFLNDLNEFLQKNIKESHRPVSLFVVGDFNVDFNNVDSNCVKEIFDLIQLKFHLCPVISNAKTFKWMDGDRVRFSQLDWAFKNQNFKFNIKSSVYDIWFSDHDSIWTDINF</sequence>
<dbReference type="InterPro" id="IPR046700">
    <property type="entry name" value="DUF6570"/>
</dbReference>
<dbReference type="SUPFAM" id="SSF52540">
    <property type="entry name" value="P-loop containing nucleoside triphosphate hydrolases"/>
    <property type="match status" value="2"/>
</dbReference>
<feature type="domain" description="USP" evidence="4">
    <location>
        <begin position="13"/>
        <end position="339"/>
    </location>
</feature>
<evidence type="ECO:0000256" key="2">
    <source>
        <dbReference type="SAM" id="Coils"/>
    </source>
</evidence>
<keyword evidence="1" id="KW-0234">DNA repair</keyword>
<name>A0A813TH46_9BILA</name>
<dbReference type="InterPro" id="IPR028889">
    <property type="entry name" value="USP"/>
</dbReference>
<gene>
    <name evidence="5" type="ORF">OXX778_LOCUS7048</name>
</gene>
<dbReference type="InterPro" id="IPR036691">
    <property type="entry name" value="Endo/exonu/phosph_ase_sf"/>
</dbReference>
<evidence type="ECO:0000313" key="5">
    <source>
        <dbReference type="EMBL" id="CAF0812519.1"/>
    </source>
</evidence>
<keyword evidence="2" id="KW-0175">Coiled coil</keyword>
<feature type="compositionally biased region" description="Basic and acidic residues" evidence="3">
    <location>
        <begin position="445"/>
        <end position="455"/>
    </location>
</feature>
<keyword evidence="1" id="KW-0547">Nucleotide-binding</keyword>
<dbReference type="Pfam" id="PF20209">
    <property type="entry name" value="DUF6570"/>
    <property type="match status" value="1"/>
</dbReference>
<dbReference type="InterPro" id="IPR025476">
    <property type="entry name" value="Helitron_helicase-like"/>
</dbReference>
<organism evidence="5 6">
    <name type="scientific">Brachionus calyciflorus</name>
    <dbReference type="NCBI Taxonomy" id="104777"/>
    <lineage>
        <taxon>Eukaryota</taxon>
        <taxon>Metazoa</taxon>
        <taxon>Spiralia</taxon>
        <taxon>Gnathifera</taxon>
        <taxon>Rotifera</taxon>
        <taxon>Eurotatoria</taxon>
        <taxon>Monogononta</taxon>
        <taxon>Pseudotrocha</taxon>
        <taxon>Ploima</taxon>
        <taxon>Brachionidae</taxon>
        <taxon>Brachionus</taxon>
    </lineage>
</organism>
<dbReference type="GO" id="GO:0043139">
    <property type="term" value="F:5'-3' DNA helicase activity"/>
    <property type="evidence" value="ECO:0007669"/>
    <property type="project" value="UniProtKB-EC"/>
</dbReference>
<comment type="cofactor">
    <cofactor evidence="1">
        <name>Mg(2+)</name>
        <dbReference type="ChEBI" id="CHEBI:18420"/>
    </cofactor>
</comment>
<dbReference type="InterPro" id="IPR001394">
    <property type="entry name" value="Peptidase_C19_UCH"/>
</dbReference>
<dbReference type="InterPro" id="IPR010285">
    <property type="entry name" value="DNA_helicase_pif1-like_DEAD"/>
</dbReference>
<dbReference type="GO" id="GO:0005524">
    <property type="term" value="F:ATP binding"/>
    <property type="evidence" value="ECO:0007669"/>
    <property type="project" value="UniProtKB-KW"/>
</dbReference>
<dbReference type="Gene3D" id="3.90.70.10">
    <property type="entry name" value="Cysteine proteinases"/>
    <property type="match status" value="1"/>
</dbReference>
<dbReference type="Pfam" id="PF05970">
    <property type="entry name" value="PIF1"/>
    <property type="match status" value="1"/>
</dbReference>
<feature type="coiled-coil region" evidence="2">
    <location>
        <begin position="1618"/>
        <end position="1645"/>
    </location>
</feature>
<dbReference type="CDD" id="cd02257">
    <property type="entry name" value="Peptidase_C19"/>
    <property type="match status" value="1"/>
</dbReference>
<dbReference type="InterPro" id="IPR051055">
    <property type="entry name" value="PIF1_helicase"/>
</dbReference>
<evidence type="ECO:0000259" key="4">
    <source>
        <dbReference type="PROSITE" id="PS50235"/>
    </source>
</evidence>
<dbReference type="EC" id="5.6.2.3" evidence="1"/>
<dbReference type="InterPro" id="IPR018200">
    <property type="entry name" value="USP_CS"/>
</dbReference>
<dbReference type="PANTHER" id="PTHR47642">
    <property type="entry name" value="ATP-DEPENDENT DNA HELICASE"/>
    <property type="match status" value="1"/>
</dbReference>
<keyword evidence="1" id="KW-0227">DNA damage</keyword>
<dbReference type="InterPro" id="IPR027417">
    <property type="entry name" value="P-loop_NTPase"/>
</dbReference>
<comment type="catalytic activity">
    <reaction evidence="1">
        <text>ATP + H2O = ADP + phosphate + H(+)</text>
        <dbReference type="Rhea" id="RHEA:13065"/>
        <dbReference type="ChEBI" id="CHEBI:15377"/>
        <dbReference type="ChEBI" id="CHEBI:15378"/>
        <dbReference type="ChEBI" id="CHEBI:30616"/>
        <dbReference type="ChEBI" id="CHEBI:43474"/>
        <dbReference type="ChEBI" id="CHEBI:456216"/>
        <dbReference type="EC" id="5.6.2.3"/>
    </reaction>
</comment>
<dbReference type="SUPFAM" id="SSF56219">
    <property type="entry name" value="DNase I-like"/>
    <property type="match status" value="1"/>
</dbReference>
<comment type="similarity">
    <text evidence="1">Belongs to the helicase family.</text>
</comment>
<keyword evidence="6" id="KW-1185">Reference proteome</keyword>
<dbReference type="GO" id="GO:0016579">
    <property type="term" value="P:protein deubiquitination"/>
    <property type="evidence" value="ECO:0007669"/>
    <property type="project" value="InterPro"/>
</dbReference>
<dbReference type="InterPro" id="IPR038765">
    <property type="entry name" value="Papain-like_cys_pep_sf"/>
</dbReference>
<evidence type="ECO:0000256" key="3">
    <source>
        <dbReference type="SAM" id="MobiDB-lite"/>
    </source>
</evidence>
<dbReference type="PANTHER" id="PTHR47642:SF5">
    <property type="entry name" value="ATP-DEPENDENT DNA HELICASE"/>
    <property type="match status" value="1"/>
</dbReference>
<dbReference type="Pfam" id="PF14214">
    <property type="entry name" value="Helitron_like_N"/>
    <property type="match status" value="1"/>
</dbReference>
<dbReference type="SUPFAM" id="SSF54001">
    <property type="entry name" value="Cysteine proteinases"/>
    <property type="match status" value="1"/>
</dbReference>
<dbReference type="EMBL" id="CAJNOC010000876">
    <property type="protein sequence ID" value="CAF0812519.1"/>
    <property type="molecule type" value="Genomic_DNA"/>
</dbReference>
<protein>
    <recommendedName>
        <fullName evidence="1">ATP-dependent DNA helicase</fullName>
        <ecNumber evidence="1">5.6.2.3</ecNumber>
    </recommendedName>
</protein>
<keyword evidence="1" id="KW-0233">DNA recombination</keyword>
<evidence type="ECO:0000313" key="6">
    <source>
        <dbReference type="Proteomes" id="UP000663879"/>
    </source>
</evidence>
<dbReference type="GO" id="GO:0000723">
    <property type="term" value="P:telomere maintenance"/>
    <property type="evidence" value="ECO:0007669"/>
    <property type="project" value="InterPro"/>
</dbReference>
<dbReference type="PROSITE" id="PS50235">
    <property type="entry name" value="USP_3"/>
    <property type="match status" value="1"/>
</dbReference>
<dbReference type="Pfam" id="PF00443">
    <property type="entry name" value="UCH"/>
    <property type="match status" value="1"/>
</dbReference>
<dbReference type="Gene3D" id="3.40.50.300">
    <property type="entry name" value="P-loop containing nucleotide triphosphate hydrolases"/>
    <property type="match status" value="2"/>
</dbReference>
<keyword evidence="1" id="KW-0347">Helicase</keyword>
<dbReference type="GO" id="GO:0006310">
    <property type="term" value="P:DNA recombination"/>
    <property type="evidence" value="ECO:0007669"/>
    <property type="project" value="UniProtKB-KW"/>
</dbReference>
<proteinExistence type="inferred from homology"/>
<evidence type="ECO:0000256" key="1">
    <source>
        <dbReference type="RuleBase" id="RU363044"/>
    </source>
</evidence>
<dbReference type="GO" id="GO:0006281">
    <property type="term" value="P:DNA repair"/>
    <property type="evidence" value="ECO:0007669"/>
    <property type="project" value="UniProtKB-KW"/>
</dbReference>
<keyword evidence="1" id="KW-0067">ATP-binding</keyword>
<keyword evidence="1" id="KW-0378">Hydrolase</keyword>
<dbReference type="Proteomes" id="UP000663879">
    <property type="component" value="Unassembled WGS sequence"/>
</dbReference>